<name>A0A7M7H8N6_NASVI</name>
<dbReference type="GeneID" id="103317050"/>
<dbReference type="AlphaFoldDB" id="A0A7M7H8N6"/>
<dbReference type="PANTHER" id="PTHR31025:SF29">
    <property type="entry name" value="SI:CH211-196P9.1"/>
    <property type="match status" value="1"/>
</dbReference>
<organism evidence="1 2">
    <name type="scientific">Nasonia vitripennis</name>
    <name type="common">Parasitic wasp</name>
    <dbReference type="NCBI Taxonomy" id="7425"/>
    <lineage>
        <taxon>Eukaryota</taxon>
        <taxon>Metazoa</taxon>
        <taxon>Ecdysozoa</taxon>
        <taxon>Arthropoda</taxon>
        <taxon>Hexapoda</taxon>
        <taxon>Insecta</taxon>
        <taxon>Pterygota</taxon>
        <taxon>Neoptera</taxon>
        <taxon>Endopterygota</taxon>
        <taxon>Hymenoptera</taxon>
        <taxon>Apocrita</taxon>
        <taxon>Proctotrupomorpha</taxon>
        <taxon>Chalcidoidea</taxon>
        <taxon>Pteromalidae</taxon>
        <taxon>Pteromalinae</taxon>
        <taxon>Nasonia</taxon>
    </lineage>
</organism>
<accession>A0A7M7H8N6</accession>
<dbReference type="KEGG" id="nvi:103317050"/>
<dbReference type="Proteomes" id="UP000002358">
    <property type="component" value="Chromosome 4"/>
</dbReference>
<evidence type="ECO:0000313" key="2">
    <source>
        <dbReference type="Proteomes" id="UP000002358"/>
    </source>
</evidence>
<dbReference type="OrthoDB" id="8193468at2759"/>
<proteinExistence type="predicted"/>
<evidence type="ECO:0000313" key="1">
    <source>
        <dbReference type="EnsemblMetazoa" id="XP_008211964"/>
    </source>
</evidence>
<keyword evidence="2" id="KW-1185">Reference proteome</keyword>
<reference evidence="1" key="1">
    <citation type="submission" date="2021-01" db="UniProtKB">
        <authorList>
            <consortium name="EnsemblMetazoa"/>
        </authorList>
    </citation>
    <scope>IDENTIFICATION</scope>
</reference>
<dbReference type="InParanoid" id="A0A7M7H8N6"/>
<dbReference type="RefSeq" id="XP_008211964.1">
    <property type="nucleotide sequence ID" value="XM_008213742.4"/>
</dbReference>
<sequence>MQMKTKAAKSIITSFPKLKSTTGCGYEHFYNEKLSSGFLEWRLKTTRKTSFEKKRTRGKKRPLTDSSNVQVELRLEDYESKIVREFQYQITDKDTFLGRFPSYYAPRILKYCKVTKPRLLDQVRFKKNQRTKKVKLEADFATKTMPNGNLLRIVKANDDIMQAVTNTKNKDPVQPFLIFVTDTCERMREFFIKADNYKIAVGSHIIIAFDILVKMHYVFDLQFSPDLEIFYNFIVSKVMGLDTTARSCCDAFDTTLLHLEEQTLDDDVNQSASEQDEDENL</sequence>
<protein>
    <submittedName>
        <fullName evidence="1">Uncharacterized protein</fullName>
    </submittedName>
</protein>
<dbReference type="EnsemblMetazoa" id="XM_008213742">
    <property type="protein sequence ID" value="XP_008211964"/>
    <property type="gene ID" value="LOC103317050"/>
</dbReference>
<dbReference type="PANTHER" id="PTHR31025">
    <property type="entry name" value="SI:CH211-196P9.1-RELATED"/>
    <property type="match status" value="1"/>
</dbReference>